<name>A0A3G8ZA09_9FLAO</name>
<gene>
    <name evidence="1" type="ORF">EIB75_01185</name>
</gene>
<proteinExistence type="predicted"/>
<dbReference type="Proteomes" id="UP000272316">
    <property type="component" value="Chromosome"/>
</dbReference>
<evidence type="ECO:0000313" key="2">
    <source>
        <dbReference type="Proteomes" id="UP000272316"/>
    </source>
</evidence>
<reference evidence="2" key="1">
    <citation type="submission" date="2018-11" db="EMBL/GenBank/DDBJ databases">
        <title>Proposal to divide the Flavobacteriaceae and reorganize its genera based on Amino Acid Identity values calculated from whole genome sequences.</title>
        <authorList>
            <person name="Nicholson A.C."/>
            <person name="Gulvik C.A."/>
            <person name="Whitney A.M."/>
            <person name="Sheth M."/>
            <person name="Batra D."/>
            <person name="Pryor J."/>
            <person name="Bernardet J.-F."/>
            <person name="Hugo C."/>
            <person name="Kampfer P."/>
            <person name="Newman J.D."/>
            <person name="McQuiston J.R."/>
        </authorList>
    </citation>
    <scope>NUCLEOTIDE SEQUENCE [LARGE SCALE GENOMIC DNA]</scope>
    <source>
        <strain evidence="2">H6466</strain>
    </source>
</reference>
<dbReference type="KEGG" id="eva:EIB75_01185"/>
<protein>
    <submittedName>
        <fullName evidence="1">Uncharacterized protein</fullName>
    </submittedName>
</protein>
<organism evidence="1 2">
    <name type="scientific">Epilithonimonas vandammei</name>
    <dbReference type="NCBI Taxonomy" id="2487072"/>
    <lineage>
        <taxon>Bacteria</taxon>
        <taxon>Pseudomonadati</taxon>
        <taxon>Bacteroidota</taxon>
        <taxon>Flavobacteriia</taxon>
        <taxon>Flavobacteriales</taxon>
        <taxon>Weeksellaceae</taxon>
        <taxon>Chryseobacterium group</taxon>
        <taxon>Epilithonimonas</taxon>
    </lineage>
</organism>
<evidence type="ECO:0000313" key="1">
    <source>
        <dbReference type="EMBL" id="AZI53953.1"/>
    </source>
</evidence>
<dbReference type="AlphaFoldDB" id="A0A3G8ZA09"/>
<dbReference type="RefSeq" id="WP_124985442.1">
    <property type="nucleotide sequence ID" value="NZ_CP034160.1"/>
</dbReference>
<accession>A0A3G8ZA09</accession>
<sequence length="67" mass="8219">MKNQNLPFQIGEHYENWEFDLEVLDVERIKGYDNYLYLKEVNLYGFTSNYTELIFLFIDYPFLIIIL</sequence>
<dbReference type="EMBL" id="CP034160">
    <property type="protein sequence ID" value="AZI53953.1"/>
    <property type="molecule type" value="Genomic_DNA"/>
</dbReference>